<evidence type="ECO:0000256" key="4">
    <source>
        <dbReference type="ARBA" id="ARBA00023136"/>
    </source>
</evidence>
<comment type="subcellular location">
    <subcellularLocation>
        <location evidence="1">Membrane</location>
        <topology evidence="1">Multi-pass membrane protein</topology>
    </subcellularLocation>
</comment>
<feature type="region of interest" description="Disordered" evidence="5">
    <location>
        <begin position="64"/>
        <end position="85"/>
    </location>
</feature>
<evidence type="ECO:0000313" key="8">
    <source>
        <dbReference type="Proteomes" id="UP001218034"/>
    </source>
</evidence>
<reference evidence="7 8" key="1">
    <citation type="submission" date="2022-09" db="EMBL/GenBank/DDBJ databases">
        <title>Xylan utilization by haloarchaea-nanohaloarchaea associations.</title>
        <authorList>
            <person name="Yakimov M."/>
        </authorList>
    </citation>
    <scope>NUCLEOTIDE SEQUENCE [LARGE SCALE GENOMIC DNA]</scope>
    <source>
        <strain evidence="7 8">SVXNc</strain>
    </source>
</reference>
<dbReference type="GeneID" id="90590332"/>
<dbReference type="PANTHER" id="PTHR42198:SF1">
    <property type="entry name" value="INTEGRAL MEMBRANE PROTEIN"/>
    <property type="match status" value="1"/>
</dbReference>
<keyword evidence="8" id="KW-1185">Reference proteome</keyword>
<evidence type="ECO:0000256" key="3">
    <source>
        <dbReference type="ARBA" id="ARBA00022989"/>
    </source>
</evidence>
<sequence length="246" mass="27507">MVAELAPILTALYSFYNVVFQPLLALGPYASLGFFSVCLAGLFSLIYWHFLDIEKADKLKEKMSHHQDKMKEARSNDKTDKASKHMQKSMEVNQELMKENFKPMIGTLLFVTLIFPWLGATFAPTVQLAETSPGMYEGNLTFGEQTSLITVNNSTGTPVVEYDSQQAKVGEYFDASGVTWDVKKVGEKSPGLLSSYEGKFVKVNAMFVKLPFNIPILAGNELNWLGFYILIAMPLTYVFRKLLGVA</sequence>
<dbReference type="EMBL" id="CP104395">
    <property type="protein sequence ID" value="WEL19902.1"/>
    <property type="molecule type" value="Genomic_DNA"/>
</dbReference>
<keyword evidence="2 6" id="KW-0812">Transmembrane</keyword>
<feature type="transmembrane region" description="Helical" evidence="6">
    <location>
        <begin position="222"/>
        <end position="239"/>
    </location>
</feature>
<evidence type="ECO:0000256" key="6">
    <source>
        <dbReference type="SAM" id="Phobius"/>
    </source>
</evidence>
<organism evidence="7 8">
    <name type="scientific">Candidatus Nanohalococcus occultus</name>
    <dbReference type="NCBI Taxonomy" id="2978047"/>
    <lineage>
        <taxon>Archaea</taxon>
        <taxon>Candidatus Nanohalarchaeota</taxon>
        <taxon>Candidatus Nanohalarchaeota incertae sedis</taxon>
        <taxon>Candidatus Nanohalococcus</taxon>
    </lineage>
</organism>
<name>A0ABY8CFD5_9ARCH</name>
<dbReference type="PANTHER" id="PTHR42198">
    <property type="entry name" value="INTEGRAL MEMBRANE PROTEIN"/>
    <property type="match status" value="1"/>
</dbReference>
<dbReference type="Proteomes" id="UP001218034">
    <property type="component" value="Chromosome"/>
</dbReference>
<accession>A0ABY8CFD5</accession>
<evidence type="ECO:0000256" key="1">
    <source>
        <dbReference type="ARBA" id="ARBA00004141"/>
    </source>
</evidence>
<dbReference type="Pfam" id="PF01956">
    <property type="entry name" value="EMC3_TMCO1"/>
    <property type="match status" value="1"/>
</dbReference>
<dbReference type="RefSeq" id="WP_347721732.1">
    <property type="nucleotide sequence ID" value="NZ_CP104395.1"/>
</dbReference>
<protein>
    <submittedName>
        <fullName evidence="7">OxaA/SpoJ/YidC translocase/secretase, sec-independent itegration of nascent memrane proteins into membrane</fullName>
    </submittedName>
</protein>
<evidence type="ECO:0000256" key="5">
    <source>
        <dbReference type="SAM" id="MobiDB-lite"/>
    </source>
</evidence>
<evidence type="ECO:0000313" key="7">
    <source>
        <dbReference type="EMBL" id="WEL19902.1"/>
    </source>
</evidence>
<dbReference type="SMART" id="SM01415">
    <property type="entry name" value="DUF106"/>
    <property type="match status" value="1"/>
</dbReference>
<dbReference type="InterPro" id="IPR002809">
    <property type="entry name" value="EMC3/TMCO1"/>
</dbReference>
<proteinExistence type="predicted"/>
<feature type="transmembrane region" description="Helical" evidence="6">
    <location>
        <begin position="105"/>
        <end position="126"/>
    </location>
</feature>
<evidence type="ECO:0000256" key="2">
    <source>
        <dbReference type="ARBA" id="ARBA00022692"/>
    </source>
</evidence>
<feature type="compositionally biased region" description="Basic and acidic residues" evidence="5">
    <location>
        <begin position="64"/>
        <end position="83"/>
    </location>
</feature>
<keyword evidence="3 6" id="KW-1133">Transmembrane helix</keyword>
<feature type="transmembrane region" description="Helical" evidence="6">
    <location>
        <begin position="29"/>
        <end position="50"/>
    </location>
</feature>
<dbReference type="InterPro" id="IPR038978">
    <property type="entry name" value="MJ0935"/>
</dbReference>
<gene>
    <name evidence="7" type="ORF">SVXNc_0895</name>
</gene>
<keyword evidence="4 6" id="KW-0472">Membrane</keyword>